<dbReference type="GO" id="GO:0071944">
    <property type="term" value="C:cell periphery"/>
    <property type="evidence" value="ECO:0007669"/>
    <property type="project" value="UniProtKB-ARBA"/>
</dbReference>
<keyword evidence="8" id="KW-1185">Reference proteome</keyword>
<evidence type="ECO:0000313" key="8">
    <source>
        <dbReference type="Proteomes" id="UP000015241"/>
    </source>
</evidence>
<evidence type="ECO:0000256" key="6">
    <source>
        <dbReference type="SAM" id="Phobius"/>
    </source>
</evidence>
<dbReference type="HOGENOM" id="CLU_746041_0_0_1"/>
<evidence type="ECO:0000313" key="7">
    <source>
        <dbReference type="EMBL" id="EPS98625.1"/>
    </source>
</evidence>
<feature type="region of interest" description="Disordered" evidence="5">
    <location>
        <begin position="346"/>
        <end position="371"/>
    </location>
</feature>
<keyword evidence="3 6" id="KW-1133">Transmembrane helix</keyword>
<dbReference type="InterPro" id="IPR051694">
    <property type="entry name" value="Immunoregulatory_rcpt-like"/>
</dbReference>
<comment type="subcellular location">
    <subcellularLocation>
        <location evidence="1">Membrane</location>
        <topology evidence="1">Single-pass membrane protein</topology>
    </subcellularLocation>
</comment>
<dbReference type="OrthoDB" id="10609845at2759"/>
<feature type="compositionally biased region" description="Polar residues" evidence="5">
    <location>
        <begin position="300"/>
        <end position="310"/>
    </location>
</feature>
<dbReference type="AlphaFoldDB" id="S8FAH9"/>
<dbReference type="EMBL" id="KE504163">
    <property type="protein sequence ID" value="EPS98625.1"/>
    <property type="molecule type" value="Genomic_DNA"/>
</dbReference>
<evidence type="ECO:0008006" key="9">
    <source>
        <dbReference type="Google" id="ProtNLM"/>
    </source>
</evidence>
<keyword evidence="2 6" id="KW-0812">Transmembrane</keyword>
<accession>S8FAH9</accession>
<dbReference type="PANTHER" id="PTHR15549">
    <property type="entry name" value="PAIRED IMMUNOGLOBULIN-LIKE TYPE 2 RECEPTOR"/>
    <property type="match status" value="1"/>
</dbReference>
<keyword evidence="4 6" id="KW-0472">Membrane</keyword>
<dbReference type="Proteomes" id="UP000015241">
    <property type="component" value="Unassembled WGS sequence"/>
</dbReference>
<feature type="region of interest" description="Disordered" evidence="5">
    <location>
        <begin position="230"/>
        <end position="250"/>
    </location>
</feature>
<gene>
    <name evidence="7" type="ORF">FOMPIDRAFT_1051272</name>
</gene>
<feature type="region of interest" description="Disordered" evidence="5">
    <location>
        <begin position="285"/>
        <end position="312"/>
    </location>
</feature>
<protein>
    <recommendedName>
        <fullName evidence="9">Mid2 domain-containing protein</fullName>
    </recommendedName>
</protein>
<evidence type="ECO:0000256" key="4">
    <source>
        <dbReference type="ARBA" id="ARBA00023136"/>
    </source>
</evidence>
<evidence type="ECO:0000256" key="1">
    <source>
        <dbReference type="ARBA" id="ARBA00004167"/>
    </source>
</evidence>
<feature type="compositionally biased region" description="Polar residues" evidence="5">
    <location>
        <begin position="95"/>
        <end position="110"/>
    </location>
</feature>
<feature type="region of interest" description="Disordered" evidence="5">
    <location>
        <begin position="64"/>
        <end position="110"/>
    </location>
</feature>
<feature type="transmembrane region" description="Helical" evidence="6">
    <location>
        <begin position="145"/>
        <end position="168"/>
    </location>
</feature>
<sequence length="371" mass="39110">MDGNQESPFTNDPTVSNATATFGYNVTVFSRAALENITHTLVMTMQPGSWIAFDWAQYTFEDGTTTSSSTSASSTTPSSSSTTSSDPSFNIMPLTRSSSRTDVHSTVTTSPATSVISTMVPTASPSASPISISTSSPTTSQTSTAVIVGAVIGSIVGSALLCIALGFLCRERRKTRRFLASKRDDAMARLSKTETGFPADAWWPDARSSFPFVSSQPVTLETISWILGRPSGPPDGAGDMQPRNETPEVEGRADLLDESGQDRHQFRESGSYPGLPTLHTATCSSPSLQPPDETRHALATSESLVSTNETPAPIPLTGQTAEYVAALQETIGALQLQVATLARAERAASVSTNTPPPAYEERGGETEAACA</sequence>
<reference evidence="7 8" key="1">
    <citation type="journal article" date="2012" name="Science">
        <title>The Paleozoic origin of enzymatic lignin decomposition reconstructed from 31 fungal genomes.</title>
        <authorList>
            <person name="Floudas D."/>
            <person name="Binder M."/>
            <person name="Riley R."/>
            <person name="Barry K."/>
            <person name="Blanchette R.A."/>
            <person name="Henrissat B."/>
            <person name="Martinez A.T."/>
            <person name="Otillar R."/>
            <person name="Spatafora J.W."/>
            <person name="Yadav J.S."/>
            <person name="Aerts A."/>
            <person name="Benoit I."/>
            <person name="Boyd A."/>
            <person name="Carlson A."/>
            <person name="Copeland A."/>
            <person name="Coutinho P.M."/>
            <person name="de Vries R.P."/>
            <person name="Ferreira P."/>
            <person name="Findley K."/>
            <person name="Foster B."/>
            <person name="Gaskell J."/>
            <person name="Glotzer D."/>
            <person name="Gorecki P."/>
            <person name="Heitman J."/>
            <person name="Hesse C."/>
            <person name="Hori C."/>
            <person name="Igarashi K."/>
            <person name="Jurgens J.A."/>
            <person name="Kallen N."/>
            <person name="Kersten P."/>
            <person name="Kohler A."/>
            <person name="Kuees U."/>
            <person name="Kumar T.K.A."/>
            <person name="Kuo A."/>
            <person name="LaButti K."/>
            <person name="Larrondo L.F."/>
            <person name="Lindquist E."/>
            <person name="Ling A."/>
            <person name="Lombard V."/>
            <person name="Lucas S."/>
            <person name="Lundell T."/>
            <person name="Martin R."/>
            <person name="McLaughlin D.J."/>
            <person name="Morgenstern I."/>
            <person name="Morin E."/>
            <person name="Murat C."/>
            <person name="Nagy L.G."/>
            <person name="Nolan M."/>
            <person name="Ohm R.A."/>
            <person name="Patyshakuliyeva A."/>
            <person name="Rokas A."/>
            <person name="Ruiz-Duenas F.J."/>
            <person name="Sabat G."/>
            <person name="Salamov A."/>
            <person name="Samejima M."/>
            <person name="Schmutz J."/>
            <person name="Slot J.C."/>
            <person name="St John F."/>
            <person name="Stenlid J."/>
            <person name="Sun H."/>
            <person name="Sun S."/>
            <person name="Syed K."/>
            <person name="Tsang A."/>
            <person name="Wiebenga A."/>
            <person name="Young D."/>
            <person name="Pisabarro A."/>
            <person name="Eastwood D.C."/>
            <person name="Martin F."/>
            <person name="Cullen D."/>
            <person name="Grigoriev I.V."/>
            <person name="Hibbett D.S."/>
        </authorList>
    </citation>
    <scope>NUCLEOTIDE SEQUENCE</scope>
    <source>
        <strain evidence="8">FP-58527</strain>
    </source>
</reference>
<evidence type="ECO:0000256" key="3">
    <source>
        <dbReference type="ARBA" id="ARBA00022989"/>
    </source>
</evidence>
<proteinExistence type="predicted"/>
<evidence type="ECO:0000256" key="2">
    <source>
        <dbReference type="ARBA" id="ARBA00022692"/>
    </source>
</evidence>
<organism evidence="7 8">
    <name type="scientific">Fomitopsis schrenkii</name>
    <name type="common">Brown rot fungus</name>
    <dbReference type="NCBI Taxonomy" id="2126942"/>
    <lineage>
        <taxon>Eukaryota</taxon>
        <taxon>Fungi</taxon>
        <taxon>Dikarya</taxon>
        <taxon>Basidiomycota</taxon>
        <taxon>Agaricomycotina</taxon>
        <taxon>Agaricomycetes</taxon>
        <taxon>Polyporales</taxon>
        <taxon>Fomitopsis</taxon>
    </lineage>
</organism>
<feature type="compositionally biased region" description="Low complexity" evidence="5">
    <location>
        <begin position="64"/>
        <end position="85"/>
    </location>
</feature>
<dbReference type="InParanoid" id="S8FAH9"/>
<dbReference type="GO" id="GO:0016020">
    <property type="term" value="C:membrane"/>
    <property type="evidence" value="ECO:0007669"/>
    <property type="project" value="UniProtKB-SubCell"/>
</dbReference>
<evidence type="ECO:0000256" key="5">
    <source>
        <dbReference type="SAM" id="MobiDB-lite"/>
    </source>
</evidence>
<name>S8FAH9_FOMSC</name>